<dbReference type="EMBL" id="JAAXZB010000005">
    <property type="protein sequence ID" value="NKW11330.1"/>
    <property type="molecule type" value="Genomic_DNA"/>
</dbReference>
<dbReference type="Gene3D" id="3.40.50.150">
    <property type="entry name" value="Vaccinia Virus protein VP39"/>
    <property type="match status" value="1"/>
</dbReference>
<sequence>MKPEAYAKEIEQAAQKLGLGRRELFDAIIAMSCAYIALKGHEMTDLYSEVRCQQFMAEAPKLQVQPDICQSEYFATVVQLKLALIEVMKAGSPFEDRLTAVYSDYLVGVAGQYMSPDNLGHLLARMVRLKGQEDAFSFSEPTCGTGSLALGFVADAFQRGGKIEVGKVDVSINDIDIRLVRIALFQLAFYSIEHCTPLASLTAFCTDIIRKPVSAPIFYMRKA</sequence>
<dbReference type="Proteomes" id="UP000558475">
    <property type="component" value="Unassembled WGS sequence"/>
</dbReference>
<reference evidence="1 2" key="1">
    <citation type="submission" date="2020-04" db="EMBL/GenBank/DDBJ databases">
        <title>Whole genome sequencing of clinical and environmental type strains of Ochrobactrum.</title>
        <authorList>
            <person name="Dharne M."/>
        </authorList>
    </citation>
    <scope>NUCLEOTIDE SEQUENCE [LARGE SCALE GENOMIC DNA]</scope>
    <source>
        <strain evidence="1 2">DSM 13340</strain>
    </source>
</reference>
<evidence type="ECO:0000313" key="2">
    <source>
        <dbReference type="Proteomes" id="UP000558475"/>
    </source>
</evidence>
<accession>A0A7X6FSV0</accession>
<organism evidence="1 2">
    <name type="scientific">Brucella tritici</name>
    <dbReference type="NCBI Taxonomy" id="94626"/>
    <lineage>
        <taxon>Bacteria</taxon>
        <taxon>Pseudomonadati</taxon>
        <taxon>Pseudomonadota</taxon>
        <taxon>Alphaproteobacteria</taxon>
        <taxon>Hyphomicrobiales</taxon>
        <taxon>Brucellaceae</taxon>
        <taxon>Brucella/Ochrobactrum group</taxon>
        <taxon>Brucella</taxon>
    </lineage>
</organism>
<protein>
    <recommendedName>
        <fullName evidence="3">DNA methylase adenine-specific domain-containing protein</fullName>
    </recommendedName>
</protein>
<proteinExistence type="predicted"/>
<evidence type="ECO:0000313" key="1">
    <source>
        <dbReference type="EMBL" id="NKW11330.1"/>
    </source>
</evidence>
<dbReference type="InterPro" id="IPR029063">
    <property type="entry name" value="SAM-dependent_MTases_sf"/>
</dbReference>
<evidence type="ECO:0008006" key="3">
    <source>
        <dbReference type="Google" id="ProtNLM"/>
    </source>
</evidence>
<dbReference type="AlphaFoldDB" id="A0A7X6FSV0"/>
<name>A0A7X6FSV0_9HYPH</name>
<gene>
    <name evidence="1" type="ORF">HGG76_27415</name>
</gene>
<comment type="caution">
    <text evidence="1">The sequence shown here is derived from an EMBL/GenBank/DDBJ whole genome shotgun (WGS) entry which is preliminary data.</text>
</comment>
<dbReference type="SUPFAM" id="SSF53335">
    <property type="entry name" value="S-adenosyl-L-methionine-dependent methyltransferases"/>
    <property type="match status" value="1"/>
</dbReference>